<keyword evidence="2" id="KW-1185">Reference proteome</keyword>
<accession>A0A699Z1L2</accession>
<dbReference type="AlphaFoldDB" id="A0A699Z1L2"/>
<dbReference type="Proteomes" id="UP000485058">
    <property type="component" value="Unassembled WGS sequence"/>
</dbReference>
<comment type="caution">
    <text evidence="1">The sequence shown here is derived from an EMBL/GenBank/DDBJ whole genome shotgun (WGS) entry which is preliminary data.</text>
</comment>
<protein>
    <submittedName>
        <fullName evidence="1">Uncharacterized protein</fullName>
    </submittedName>
</protein>
<dbReference type="EMBL" id="BLLF01000550">
    <property type="protein sequence ID" value="GFH12879.1"/>
    <property type="molecule type" value="Genomic_DNA"/>
</dbReference>
<proteinExistence type="predicted"/>
<evidence type="ECO:0000313" key="2">
    <source>
        <dbReference type="Proteomes" id="UP000485058"/>
    </source>
</evidence>
<evidence type="ECO:0000313" key="1">
    <source>
        <dbReference type="EMBL" id="GFH12879.1"/>
    </source>
</evidence>
<gene>
    <name evidence="1" type="ORF">HaLaN_08648</name>
</gene>
<reference evidence="1 2" key="1">
    <citation type="submission" date="2020-02" db="EMBL/GenBank/DDBJ databases">
        <title>Draft genome sequence of Haematococcus lacustris strain NIES-144.</title>
        <authorList>
            <person name="Morimoto D."/>
            <person name="Nakagawa S."/>
            <person name="Yoshida T."/>
            <person name="Sawayama S."/>
        </authorList>
    </citation>
    <scope>NUCLEOTIDE SEQUENCE [LARGE SCALE GENOMIC DNA]</scope>
    <source>
        <strain evidence="1 2">NIES-144</strain>
    </source>
</reference>
<organism evidence="1 2">
    <name type="scientific">Haematococcus lacustris</name>
    <name type="common">Green alga</name>
    <name type="synonym">Haematococcus pluvialis</name>
    <dbReference type="NCBI Taxonomy" id="44745"/>
    <lineage>
        <taxon>Eukaryota</taxon>
        <taxon>Viridiplantae</taxon>
        <taxon>Chlorophyta</taxon>
        <taxon>core chlorophytes</taxon>
        <taxon>Chlorophyceae</taxon>
        <taxon>CS clade</taxon>
        <taxon>Chlamydomonadales</taxon>
        <taxon>Haematococcaceae</taxon>
        <taxon>Haematococcus</taxon>
    </lineage>
</organism>
<name>A0A699Z1L2_HAELA</name>
<sequence>MEASHTGMTETKWPLQIPMAQVADLQQDLARERQELQVARARLTTAYAVEVAMLADMRAVKEQLASAQAQLAMHTTTSSTATLASPLII</sequence>